<name>A0ABQ7CAB6_BRACR</name>
<accession>A0ABQ7CAB6</accession>
<sequence>MSGRGKNVAVVRVMGIFNPTYTSSISRAKKRLWCYSGSFRKGGGSKGHEKKKRMDEC</sequence>
<gene>
    <name evidence="2" type="ORF">DY000_02004870</name>
    <name evidence="1" type="ORF">DY000_02040871</name>
</gene>
<evidence type="ECO:0000313" key="3">
    <source>
        <dbReference type="Proteomes" id="UP000266723"/>
    </source>
</evidence>
<proteinExistence type="predicted"/>
<protein>
    <submittedName>
        <fullName evidence="2">Uncharacterized protein</fullName>
    </submittedName>
</protein>
<reference evidence="2" key="1">
    <citation type="submission" date="2019-12" db="EMBL/GenBank/DDBJ databases">
        <authorList>
            <person name="Studholme D.J."/>
            <person name="Sarris P."/>
        </authorList>
    </citation>
    <scope>NUCLEOTIDE SEQUENCE</scope>
    <source>
        <strain evidence="2">PFS-1207/04</strain>
        <tissue evidence="2">Leaf</tissue>
    </source>
</reference>
<evidence type="ECO:0000313" key="2">
    <source>
        <dbReference type="EMBL" id="KAF3548651.1"/>
    </source>
</evidence>
<dbReference type="EMBL" id="QGKV02001507">
    <property type="protein sequence ID" value="KAF3534629.1"/>
    <property type="molecule type" value="Genomic_DNA"/>
</dbReference>
<keyword evidence="3" id="KW-1185">Reference proteome</keyword>
<organism evidence="2 3">
    <name type="scientific">Brassica cretica</name>
    <name type="common">Mustard</name>
    <dbReference type="NCBI Taxonomy" id="69181"/>
    <lineage>
        <taxon>Eukaryota</taxon>
        <taxon>Viridiplantae</taxon>
        <taxon>Streptophyta</taxon>
        <taxon>Embryophyta</taxon>
        <taxon>Tracheophyta</taxon>
        <taxon>Spermatophyta</taxon>
        <taxon>Magnoliopsida</taxon>
        <taxon>eudicotyledons</taxon>
        <taxon>Gunneridae</taxon>
        <taxon>Pentapetalae</taxon>
        <taxon>rosids</taxon>
        <taxon>malvids</taxon>
        <taxon>Brassicales</taxon>
        <taxon>Brassicaceae</taxon>
        <taxon>Brassiceae</taxon>
        <taxon>Brassica</taxon>
    </lineage>
</organism>
<reference evidence="2 3" key="2">
    <citation type="journal article" date="2020" name="BMC Genomics">
        <title>Intraspecific diversification of the crop wild relative Brassica cretica Lam. using demographic model selection.</title>
        <authorList>
            <person name="Kioukis A."/>
            <person name="Michalopoulou V.A."/>
            <person name="Briers L."/>
            <person name="Pirintsos S."/>
            <person name="Studholme D.J."/>
            <person name="Pavlidis P."/>
            <person name="Sarris P.F."/>
        </authorList>
    </citation>
    <scope>NUCLEOTIDE SEQUENCE [LARGE SCALE GENOMIC DNA]</scope>
    <source>
        <strain evidence="3">cv. PFS-1207/04</strain>
        <strain evidence="2">PFS-1207/04</strain>
    </source>
</reference>
<dbReference type="EMBL" id="QGKV02000832">
    <property type="protein sequence ID" value="KAF3548651.1"/>
    <property type="molecule type" value="Genomic_DNA"/>
</dbReference>
<dbReference type="Proteomes" id="UP000266723">
    <property type="component" value="Unassembled WGS sequence"/>
</dbReference>
<comment type="caution">
    <text evidence="2">The sequence shown here is derived from an EMBL/GenBank/DDBJ whole genome shotgun (WGS) entry which is preliminary data.</text>
</comment>
<evidence type="ECO:0000313" key="1">
    <source>
        <dbReference type="EMBL" id="KAF3534629.1"/>
    </source>
</evidence>